<evidence type="ECO:0000256" key="4">
    <source>
        <dbReference type="ARBA" id="ARBA00022801"/>
    </source>
</evidence>
<dbReference type="KEGG" id="har:HEAR2951"/>
<feature type="domain" description="Peptidase M14" evidence="9">
    <location>
        <begin position="36"/>
        <end position="317"/>
    </location>
</feature>
<keyword evidence="5" id="KW-0862">Zinc</keyword>
<keyword evidence="8" id="KW-0732">Signal</keyword>
<comment type="cofactor">
    <cofactor evidence="1">
        <name>Zn(2+)</name>
        <dbReference type="ChEBI" id="CHEBI:29105"/>
    </cofactor>
</comment>
<reference evidence="10 11" key="1">
    <citation type="journal article" date="2007" name="PLoS Genet.">
        <title>A tale of two oxidation states: bacterial colonization of arsenic-rich environments.</title>
        <authorList>
            <person name="Muller D."/>
            <person name="Medigue C."/>
            <person name="Koechler S."/>
            <person name="Barbe V."/>
            <person name="Barakat M."/>
            <person name="Talla E."/>
            <person name="Bonnefoy V."/>
            <person name="Krin E."/>
            <person name="Arsene-Ploetze F."/>
            <person name="Carapito C."/>
            <person name="Chandler M."/>
            <person name="Cournoyer B."/>
            <person name="Cruveiller S."/>
            <person name="Dossat C."/>
            <person name="Duval S."/>
            <person name="Heymann M."/>
            <person name="Leize E."/>
            <person name="Lieutaud A."/>
            <person name="Lievremont D."/>
            <person name="Makita Y."/>
            <person name="Mangenot S."/>
            <person name="Nitschke W."/>
            <person name="Ortet P."/>
            <person name="Perdrial N."/>
            <person name="Schoepp B."/>
            <person name="Siguier N."/>
            <person name="Simeonova D.D."/>
            <person name="Rouy Z."/>
            <person name="Segurens B."/>
            <person name="Turlin E."/>
            <person name="Vallenet D."/>
            <person name="Van Dorsselaer A."/>
            <person name="Weiss S."/>
            <person name="Weissenbach J."/>
            <person name="Lett M.C."/>
            <person name="Danchin A."/>
            <person name="Bertin P.N."/>
        </authorList>
    </citation>
    <scope>NUCLEOTIDE SEQUENCE [LARGE SCALE GENOMIC DNA]</scope>
    <source>
        <strain evidence="11">ULPAs1</strain>
    </source>
</reference>
<evidence type="ECO:0000256" key="8">
    <source>
        <dbReference type="SAM" id="SignalP"/>
    </source>
</evidence>
<keyword evidence="3" id="KW-0645">Protease</keyword>
<evidence type="ECO:0000313" key="10">
    <source>
        <dbReference type="EMBL" id="CAL63063.1"/>
    </source>
</evidence>
<accession>A4G976</accession>
<evidence type="ECO:0000256" key="5">
    <source>
        <dbReference type="ARBA" id="ARBA00022833"/>
    </source>
</evidence>
<evidence type="ECO:0000256" key="1">
    <source>
        <dbReference type="ARBA" id="ARBA00001947"/>
    </source>
</evidence>
<dbReference type="PANTHER" id="PTHR11705">
    <property type="entry name" value="PROTEASE FAMILY M14 CARBOXYPEPTIDASE A,B"/>
    <property type="match status" value="1"/>
</dbReference>
<dbReference type="GO" id="GO:0008270">
    <property type="term" value="F:zinc ion binding"/>
    <property type="evidence" value="ECO:0007669"/>
    <property type="project" value="InterPro"/>
</dbReference>
<evidence type="ECO:0000256" key="2">
    <source>
        <dbReference type="ARBA" id="ARBA00005988"/>
    </source>
</evidence>
<keyword evidence="10" id="KW-0121">Carboxypeptidase</keyword>
<dbReference type="GO" id="GO:0006508">
    <property type="term" value="P:proteolysis"/>
    <property type="evidence" value="ECO:0007669"/>
    <property type="project" value="UniProtKB-KW"/>
</dbReference>
<keyword evidence="4" id="KW-0378">Hydrolase</keyword>
<evidence type="ECO:0000313" key="11">
    <source>
        <dbReference type="Proteomes" id="UP000006697"/>
    </source>
</evidence>
<dbReference type="STRING" id="204773.HEAR2951"/>
<dbReference type="InterPro" id="IPR000834">
    <property type="entry name" value="Peptidase_M14"/>
</dbReference>
<dbReference type="Proteomes" id="UP000006697">
    <property type="component" value="Chromosome"/>
</dbReference>
<dbReference type="HOGENOM" id="CLU_061366_0_0_4"/>
<dbReference type="OrthoDB" id="9779324at2"/>
<dbReference type="SUPFAM" id="SSF53187">
    <property type="entry name" value="Zn-dependent exopeptidases"/>
    <property type="match status" value="1"/>
</dbReference>
<name>A4G976_HERAR</name>
<organism evidence="10 11">
    <name type="scientific">Herminiimonas arsenicoxydans</name>
    <dbReference type="NCBI Taxonomy" id="204773"/>
    <lineage>
        <taxon>Bacteria</taxon>
        <taxon>Pseudomonadati</taxon>
        <taxon>Pseudomonadota</taxon>
        <taxon>Betaproteobacteria</taxon>
        <taxon>Burkholderiales</taxon>
        <taxon>Oxalobacteraceae</taxon>
        <taxon>Herminiimonas</taxon>
    </lineage>
</organism>
<dbReference type="GO" id="GO:0004181">
    <property type="term" value="F:metallocarboxypeptidase activity"/>
    <property type="evidence" value="ECO:0007669"/>
    <property type="project" value="InterPro"/>
</dbReference>
<evidence type="ECO:0000256" key="7">
    <source>
        <dbReference type="PROSITE-ProRule" id="PRU01379"/>
    </source>
</evidence>
<proteinExistence type="inferred from homology"/>
<dbReference type="GO" id="GO:0005615">
    <property type="term" value="C:extracellular space"/>
    <property type="evidence" value="ECO:0007669"/>
    <property type="project" value="TreeGrafter"/>
</dbReference>
<protein>
    <submittedName>
        <fullName evidence="10">Carboxypeptidase</fullName>
    </submittedName>
</protein>
<dbReference type="EMBL" id="CU207211">
    <property type="protein sequence ID" value="CAL63063.1"/>
    <property type="molecule type" value="Genomic_DNA"/>
</dbReference>
<dbReference type="Pfam" id="PF00246">
    <property type="entry name" value="Peptidase_M14"/>
    <property type="match status" value="1"/>
</dbReference>
<dbReference type="SMART" id="SM00631">
    <property type="entry name" value="Zn_pept"/>
    <property type="match status" value="1"/>
</dbReference>
<comment type="caution">
    <text evidence="7">Lacks conserved residue(s) required for the propagation of feature annotation.</text>
</comment>
<gene>
    <name evidence="10" type="ordered locus">HEAR2951</name>
</gene>
<evidence type="ECO:0000256" key="6">
    <source>
        <dbReference type="ARBA" id="ARBA00023049"/>
    </source>
</evidence>
<sequence length="317" mass="34818">MSIVNIVSRIALPLLLLLGCTAAANAGASAASTAPAAAAPTELEKWCRRLVVRLPGITNPMCKRSALAPTGVNSLQGFPLLARQIPAVKSEGHTHPPLRVLLMGGIHGDELTSSSIVFRWLEWMPTPAAQHFEWSVVPVVNPDGLLAPRARRMNANGVDLNRNFPTPGWQQDAPRYWAARTKSDPRRFPGHAPLSEPESRWVHDEMLRFRPDVIISVHAPFGVLDFDGPAQPPRRFGRLLLNRVGVYPGSLGNYSGVHKNVPVITIELPNAQKMPSEAEVKRIWLDMLGWIRDNVEPQAEIARVHSVSLPNPAPLKK</sequence>
<keyword evidence="6" id="KW-0482">Metalloprotease</keyword>
<feature type="signal peptide" evidence="8">
    <location>
        <begin position="1"/>
        <end position="26"/>
    </location>
</feature>
<feature type="chain" id="PRO_5002668269" evidence="8">
    <location>
        <begin position="27"/>
        <end position="317"/>
    </location>
</feature>
<dbReference type="AlphaFoldDB" id="A4G976"/>
<comment type="similarity">
    <text evidence="2 7">Belongs to the peptidase M14 family.</text>
</comment>
<evidence type="ECO:0000256" key="3">
    <source>
        <dbReference type="ARBA" id="ARBA00022670"/>
    </source>
</evidence>
<dbReference type="eggNOG" id="COG2866">
    <property type="taxonomic scope" value="Bacteria"/>
</dbReference>
<dbReference type="Gene3D" id="3.40.630.10">
    <property type="entry name" value="Zn peptidases"/>
    <property type="match status" value="1"/>
</dbReference>
<dbReference type="PANTHER" id="PTHR11705:SF143">
    <property type="entry name" value="SLL0236 PROTEIN"/>
    <property type="match status" value="1"/>
</dbReference>
<keyword evidence="11" id="KW-1185">Reference proteome</keyword>
<dbReference type="PROSITE" id="PS52035">
    <property type="entry name" value="PEPTIDASE_M14"/>
    <property type="match status" value="1"/>
</dbReference>
<evidence type="ECO:0000259" key="9">
    <source>
        <dbReference type="PROSITE" id="PS52035"/>
    </source>
</evidence>